<feature type="domain" description="GAIN-B" evidence="17">
    <location>
        <begin position="608"/>
        <end position="751"/>
    </location>
</feature>
<dbReference type="EMBL" id="JAIWYP010000053">
    <property type="protein sequence ID" value="KAH3690821.1"/>
    <property type="molecule type" value="Genomic_DNA"/>
</dbReference>
<evidence type="ECO:0000256" key="16">
    <source>
        <dbReference type="SAM" id="Phobius"/>
    </source>
</evidence>
<keyword evidence="23" id="KW-1185">Reference proteome</keyword>
<dbReference type="PANTHER" id="PTHR12011">
    <property type="entry name" value="ADHESION G-PROTEIN COUPLED RECEPTOR"/>
    <property type="match status" value="1"/>
</dbReference>
<keyword evidence="14" id="KW-0768">Sushi</keyword>
<dbReference type="FunFam" id="3.10.250.10:FF:000011">
    <property type="entry name" value="Scavenger receptor class A member 5"/>
    <property type="match status" value="1"/>
</dbReference>
<evidence type="ECO:0000256" key="6">
    <source>
        <dbReference type="ARBA" id="ARBA00022989"/>
    </source>
</evidence>
<dbReference type="PRINTS" id="PR00258">
    <property type="entry name" value="SPERACTRCPTR"/>
</dbReference>
<dbReference type="InterPro" id="IPR000436">
    <property type="entry name" value="Sushi_SCR_CCP_dom"/>
</dbReference>
<keyword evidence="8 16" id="KW-0472">Membrane</keyword>
<evidence type="ECO:0000259" key="18">
    <source>
        <dbReference type="PROSITE" id="PS50227"/>
    </source>
</evidence>
<dbReference type="FunFam" id="3.10.250.10:FF:000006">
    <property type="entry name" value="neurotrypsin isoform X2"/>
    <property type="match status" value="1"/>
</dbReference>
<feature type="transmembrane region" description="Helical" evidence="16">
    <location>
        <begin position="849"/>
        <end position="869"/>
    </location>
</feature>
<keyword evidence="3 16" id="KW-0812">Transmembrane</keyword>
<evidence type="ECO:0000256" key="10">
    <source>
        <dbReference type="ARBA" id="ARBA00023170"/>
    </source>
</evidence>
<evidence type="ECO:0000256" key="14">
    <source>
        <dbReference type="PROSITE-ProRule" id="PRU00302"/>
    </source>
</evidence>
<feature type="domain" description="Sushi" evidence="21">
    <location>
        <begin position="344"/>
        <end position="405"/>
    </location>
</feature>
<dbReference type="PROSITE" id="PS50227">
    <property type="entry name" value="G_PROTEIN_RECEP_F2_3"/>
    <property type="match status" value="1"/>
</dbReference>
<dbReference type="InterPro" id="IPR017981">
    <property type="entry name" value="GPCR_2-like_7TM"/>
</dbReference>
<evidence type="ECO:0000256" key="11">
    <source>
        <dbReference type="ARBA" id="ARBA00023180"/>
    </source>
</evidence>
<feature type="transmembrane region" description="Helical" evidence="16">
    <location>
        <begin position="961"/>
        <end position="984"/>
    </location>
</feature>
<accession>A0A9D4BD58</accession>
<evidence type="ECO:0000259" key="20">
    <source>
        <dbReference type="PROSITE" id="PS50287"/>
    </source>
</evidence>
<evidence type="ECO:0000256" key="12">
    <source>
        <dbReference type="ARBA" id="ARBA00023224"/>
    </source>
</evidence>
<comment type="similarity">
    <text evidence="2">Belongs to the G-protein coupled receptor 2 family. Adhesion G-protein coupled receptor (ADGR) subfamily.</text>
</comment>
<dbReference type="GO" id="GO:0004930">
    <property type="term" value="F:G protein-coupled receptor activity"/>
    <property type="evidence" value="ECO:0007669"/>
    <property type="project" value="UniProtKB-KW"/>
</dbReference>
<dbReference type="SMART" id="SM00202">
    <property type="entry name" value="SR"/>
    <property type="match status" value="2"/>
</dbReference>
<dbReference type="SMART" id="SM00032">
    <property type="entry name" value="CCP"/>
    <property type="match status" value="2"/>
</dbReference>
<dbReference type="Gene3D" id="1.25.40.610">
    <property type="match status" value="1"/>
</dbReference>
<feature type="domain" description="Sushi" evidence="21">
    <location>
        <begin position="219"/>
        <end position="287"/>
    </location>
</feature>
<dbReference type="SUPFAM" id="SSF81321">
    <property type="entry name" value="Family A G protein-coupled receptor-like"/>
    <property type="match status" value="1"/>
</dbReference>
<dbReference type="Gene3D" id="2.10.70.10">
    <property type="entry name" value="Complement Module, domain 1"/>
    <property type="match status" value="2"/>
</dbReference>
<dbReference type="Gene3D" id="2.60.220.50">
    <property type="match status" value="1"/>
</dbReference>
<dbReference type="PROSITE" id="PS50923">
    <property type="entry name" value="SUSHI"/>
    <property type="match status" value="2"/>
</dbReference>
<dbReference type="SUPFAM" id="SSF111418">
    <property type="entry name" value="Hormone receptor domain"/>
    <property type="match status" value="1"/>
</dbReference>
<evidence type="ECO:0000256" key="8">
    <source>
        <dbReference type="ARBA" id="ARBA00023136"/>
    </source>
</evidence>
<feature type="transmembrane region" description="Helical" evidence="16">
    <location>
        <begin position="889"/>
        <end position="912"/>
    </location>
</feature>
<evidence type="ECO:0000256" key="2">
    <source>
        <dbReference type="ARBA" id="ARBA00007343"/>
    </source>
</evidence>
<dbReference type="Gene3D" id="1.20.1070.10">
    <property type="entry name" value="Rhodopsin 7-helix transmembrane proteins"/>
    <property type="match status" value="1"/>
</dbReference>
<feature type="disulfide bond" evidence="13">
    <location>
        <begin position="80"/>
        <end position="90"/>
    </location>
</feature>
<evidence type="ECO:0000259" key="19">
    <source>
        <dbReference type="PROSITE" id="PS50261"/>
    </source>
</evidence>
<dbReference type="InterPro" id="IPR000203">
    <property type="entry name" value="GPS"/>
</dbReference>
<dbReference type="FunFam" id="1.20.1070.10:FF:000058">
    <property type="entry name" value="Adhesion G protein-coupled receptor F5"/>
    <property type="match status" value="1"/>
</dbReference>
<comment type="caution">
    <text evidence="22">The sequence shown here is derived from an EMBL/GenBank/DDBJ whole genome shotgun (WGS) entry which is preliminary data.</text>
</comment>
<dbReference type="Proteomes" id="UP000828390">
    <property type="component" value="Unassembled WGS sequence"/>
</dbReference>
<keyword evidence="10" id="KW-0675">Receptor</keyword>
<keyword evidence="12" id="KW-0807">Transducer</keyword>
<dbReference type="Pfam" id="PF00530">
    <property type="entry name" value="SRCR"/>
    <property type="match status" value="2"/>
</dbReference>
<feature type="domain" description="SRCR" evidence="20">
    <location>
        <begin position="10"/>
        <end position="111"/>
    </location>
</feature>
<dbReference type="InterPro" id="IPR046338">
    <property type="entry name" value="GAIN_dom_sf"/>
</dbReference>
<feature type="region of interest" description="Disordered" evidence="15">
    <location>
        <begin position="1078"/>
        <end position="1101"/>
    </location>
</feature>
<evidence type="ECO:0000259" key="21">
    <source>
        <dbReference type="PROSITE" id="PS50923"/>
    </source>
</evidence>
<dbReference type="InterPro" id="IPR000832">
    <property type="entry name" value="GPCR_2_secretin-like"/>
</dbReference>
<dbReference type="SUPFAM" id="SSF57535">
    <property type="entry name" value="Complement control module/SCR domain"/>
    <property type="match status" value="2"/>
</dbReference>
<feature type="disulfide bond" evidence="13">
    <location>
        <begin position="187"/>
        <end position="197"/>
    </location>
</feature>
<organism evidence="22 23">
    <name type="scientific">Dreissena polymorpha</name>
    <name type="common">Zebra mussel</name>
    <name type="synonym">Mytilus polymorpha</name>
    <dbReference type="NCBI Taxonomy" id="45954"/>
    <lineage>
        <taxon>Eukaryota</taxon>
        <taxon>Metazoa</taxon>
        <taxon>Spiralia</taxon>
        <taxon>Lophotrochozoa</taxon>
        <taxon>Mollusca</taxon>
        <taxon>Bivalvia</taxon>
        <taxon>Autobranchia</taxon>
        <taxon>Heteroconchia</taxon>
        <taxon>Euheterodonta</taxon>
        <taxon>Imparidentia</taxon>
        <taxon>Neoheterodontei</taxon>
        <taxon>Myida</taxon>
        <taxon>Dreissenoidea</taxon>
        <taxon>Dreissenidae</taxon>
        <taxon>Dreissena</taxon>
    </lineage>
</organism>
<feature type="domain" description="SRCR" evidence="20">
    <location>
        <begin position="117"/>
        <end position="218"/>
    </location>
</feature>
<dbReference type="SMART" id="SM00008">
    <property type="entry name" value="HormR"/>
    <property type="match status" value="1"/>
</dbReference>
<dbReference type="InterPro" id="IPR036772">
    <property type="entry name" value="SRCR-like_dom_sf"/>
</dbReference>
<evidence type="ECO:0000256" key="5">
    <source>
        <dbReference type="ARBA" id="ARBA00022737"/>
    </source>
</evidence>
<dbReference type="GO" id="GO:0007166">
    <property type="term" value="P:cell surface receptor signaling pathway"/>
    <property type="evidence" value="ECO:0007669"/>
    <property type="project" value="InterPro"/>
</dbReference>
<dbReference type="InterPro" id="IPR057244">
    <property type="entry name" value="GAIN_B"/>
</dbReference>
<evidence type="ECO:0000259" key="17">
    <source>
        <dbReference type="PROSITE" id="PS50221"/>
    </source>
</evidence>
<feature type="transmembrane region" description="Helical" evidence="16">
    <location>
        <begin position="819"/>
        <end position="842"/>
    </location>
</feature>
<keyword evidence="11" id="KW-0325">Glycoprotein</keyword>
<protein>
    <submittedName>
        <fullName evidence="22">Uncharacterized protein</fullName>
    </submittedName>
</protein>
<feature type="transmembrane region" description="Helical" evidence="16">
    <location>
        <begin position="795"/>
        <end position="813"/>
    </location>
</feature>
<feature type="domain" description="G-protein coupled receptors family 2 profile 2" evidence="19">
    <location>
        <begin position="758"/>
        <end position="985"/>
    </location>
</feature>
<comment type="caution">
    <text evidence="13">Lacks conserved residue(s) required for the propagation of feature annotation.</text>
</comment>
<dbReference type="PROSITE" id="PS50287">
    <property type="entry name" value="SRCR_2"/>
    <property type="match status" value="2"/>
</dbReference>
<name>A0A9D4BD58_DREPO</name>
<evidence type="ECO:0000313" key="22">
    <source>
        <dbReference type="EMBL" id="KAH3690821.1"/>
    </source>
</evidence>
<keyword evidence="5" id="KW-0677">Repeat</keyword>
<gene>
    <name evidence="22" type="ORF">DPMN_191677</name>
</gene>
<evidence type="ECO:0000256" key="3">
    <source>
        <dbReference type="ARBA" id="ARBA00022692"/>
    </source>
</evidence>
<dbReference type="Gene3D" id="4.10.1240.10">
    <property type="entry name" value="GPCR, family 2, extracellular hormone receptor domain"/>
    <property type="match status" value="1"/>
</dbReference>
<evidence type="ECO:0000256" key="15">
    <source>
        <dbReference type="SAM" id="MobiDB-lite"/>
    </source>
</evidence>
<evidence type="ECO:0000256" key="9">
    <source>
        <dbReference type="ARBA" id="ARBA00023157"/>
    </source>
</evidence>
<evidence type="ECO:0000256" key="4">
    <source>
        <dbReference type="ARBA" id="ARBA00022729"/>
    </source>
</evidence>
<dbReference type="PROSITE" id="PS50221">
    <property type="entry name" value="GAIN_B"/>
    <property type="match status" value="1"/>
</dbReference>
<dbReference type="AlphaFoldDB" id="A0A9D4BD58"/>
<keyword evidence="7" id="KW-0297">G-protein coupled receptor</keyword>
<sequence>MAGQTAATYMRLVGGPSSYEGRVEVYFNGTWGTVCDDDFDNKSAAVVCNMLNLPSSGAQHRDGAYYGQGTGTIWLDDVRCLGNENDIDRCPHSAWGTHNCRHGEDVVVVCAHAATPVRLVGGPAANEGRVEVFYQGVWGSVCDDLFDTKSAAVVCNMLNMTSSRAQPKPGAYYGPGTTTIWLDDVRCNGNETNIDICQHNAWGTNNCNHSKDVGVLCNQDCGGWYSDSNSDYHHQIKYKNATTFGSEAVMTCNPGHHVVNKTNIRSESAYCTENGTWSAPTYSACVPIDCGDWHSDNISDNHLAIIYINATTFGSEAVMTCNPGYHVVNKTNTRSESAVSCVQIECPVLDTYDNLTIELAPNPSKAISNTTATFSCSPGTTLVGLATLTCRITGQWTGPAPKCIVLQESVGNCSIDMDTKKRTWNETQPGRIVEDDCPSGFFGKVSRQCSQEGKWLKPFYNCVSKRVAELISTVERLKESPTAAKITDSLDQLVNVTKPANGTAYIGELNAITDMLDTIASVSDYKEVTHEQANSFFTATSNLLDSDNAESWQSGDDQYGTDVPPDGSNTSTANYGAMKVVNVVDKYTDILMLSLGNESDTSKTIPTYNMVVHVTQINKTAAELKFPNFSSSIILPNTSLIGSHSIGAVLYKNLTGLISSVLKNYSESTINSEVVTVTLDNWENTTDFVVDITMKYAQDLHAPPICSFWNATIFSWDTSGCRVLFSEHSSATCRCTHLTNFAVLMSPIIQSNVNTKDLDIISIVGCSISLAGLGLTVIVHIVLWKYVGKRRVAVLLNLSIALIISYIVCTTVASLLHYIYLVVFSLMLVEGIDIAVSILIVFKTKSKLKWMLTAAWVAPAVIVGTTLGVTKTEGYGNEQSCWLTIKEGVIWAFVGPALLVVLVNFVILVIVIRATLRSYAMAKKSTVERSKSAVRCLVVLLPLMGLTWVLGVFYLDESMAWVQYAFAVCNSLQGFVIFLFHCAFNKTLWKACKTKQQRSSYASSTYLKSRSTSVRSITTEHSEVCMTVHDQSRISSVDALANTRFSGLPDRKPMHTTEVTDKEEHIDGIVEHFEKSANDETIQRKDDAKSVNTDRNDVGMENKTQQDFYSEVL</sequence>
<proteinExistence type="inferred from homology"/>
<dbReference type="Pfam" id="PF00002">
    <property type="entry name" value="7tm_2"/>
    <property type="match status" value="1"/>
</dbReference>
<dbReference type="CDD" id="cd00033">
    <property type="entry name" value="CCP"/>
    <property type="match status" value="2"/>
</dbReference>
<evidence type="ECO:0000313" key="23">
    <source>
        <dbReference type="Proteomes" id="UP000828390"/>
    </source>
</evidence>
<dbReference type="Pfam" id="PF01825">
    <property type="entry name" value="GPS"/>
    <property type="match status" value="1"/>
</dbReference>
<dbReference type="GO" id="GO:0005886">
    <property type="term" value="C:plasma membrane"/>
    <property type="evidence" value="ECO:0007669"/>
    <property type="project" value="UniProtKB-SubCell"/>
</dbReference>
<dbReference type="Gene3D" id="3.10.250.10">
    <property type="entry name" value="SRCR-like domain"/>
    <property type="match status" value="2"/>
</dbReference>
<dbReference type="PROSITE" id="PS50261">
    <property type="entry name" value="G_PROTEIN_RECEP_F2_4"/>
    <property type="match status" value="1"/>
</dbReference>
<reference evidence="22" key="1">
    <citation type="journal article" date="2019" name="bioRxiv">
        <title>The Genome of the Zebra Mussel, Dreissena polymorpha: A Resource for Invasive Species Research.</title>
        <authorList>
            <person name="McCartney M.A."/>
            <person name="Auch B."/>
            <person name="Kono T."/>
            <person name="Mallez S."/>
            <person name="Zhang Y."/>
            <person name="Obille A."/>
            <person name="Becker A."/>
            <person name="Abrahante J.E."/>
            <person name="Garbe J."/>
            <person name="Badalamenti J.P."/>
            <person name="Herman A."/>
            <person name="Mangelson H."/>
            <person name="Liachko I."/>
            <person name="Sullivan S."/>
            <person name="Sone E.D."/>
            <person name="Koren S."/>
            <person name="Silverstein K.A.T."/>
            <person name="Beckman K.B."/>
            <person name="Gohl D.M."/>
        </authorList>
    </citation>
    <scope>NUCLEOTIDE SEQUENCE</scope>
    <source>
        <strain evidence="22">Duluth1</strain>
        <tissue evidence="22">Whole animal</tissue>
    </source>
</reference>
<reference evidence="22" key="2">
    <citation type="submission" date="2020-11" db="EMBL/GenBank/DDBJ databases">
        <authorList>
            <person name="McCartney M.A."/>
            <person name="Auch B."/>
            <person name="Kono T."/>
            <person name="Mallez S."/>
            <person name="Becker A."/>
            <person name="Gohl D.M."/>
            <person name="Silverstein K.A.T."/>
            <person name="Koren S."/>
            <person name="Bechman K.B."/>
            <person name="Herman A."/>
            <person name="Abrahante J.E."/>
            <person name="Garbe J."/>
        </authorList>
    </citation>
    <scope>NUCLEOTIDE SEQUENCE</scope>
    <source>
        <strain evidence="22">Duluth1</strain>
        <tissue evidence="22">Whole animal</tissue>
    </source>
</reference>
<dbReference type="InterPro" id="IPR036445">
    <property type="entry name" value="GPCR_2_extracell_dom_sf"/>
</dbReference>
<dbReference type="PRINTS" id="PR00249">
    <property type="entry name" value="GPCRSECRETIN"/>
</dbReference>
<keyword evidence="9 13" id="KW-1015">Disulfide bond</keyword>
<feature type="transmembrane region" description="Helical" evidence="16">
    <location>
        <begin position="933"/>
        <end position="955"/>
    </location>
</feature>
<evidence type="ECO:0000256" key="13">
    <source>
        <dbReference type="PROSITE-ProRule" id="PRU00196"/>
    </source>
</evidence>
<feature type="transmembrane region" description="Helical" evidence="16">
    <location>
        <begin position="760"/>
        <end position="783"/>
    </location>
</feature>
<dbReference type="Pfam" id="PF02793">
    <property type="entry name" value="HRM"/>
    <property type="match status" value="1"/>
</dbReference>
<evidence type="ECO:0000256" key="1">
    <source>
        <dbReference type="ARBA" id="ARBA00004141"/>
    </source>
</evidence>
<keyword evidence="4" id="KW-0732">Signal</keyword>
<evidence type="ECO:0000256" key="7">
    <source>
        <dbReference type="ARBA" id="ARBA00023040"/>
    </source>
</evidence>
<dbReference type="PANTHER" id="PTHR12011:SF347">
    <property type="entry name" value="FI21270P1-RELATED"/>
    <property type="match status" value="1"/>
</dbReference>
<comment type="subcellular location">
    <subcellularLocation>
        <location evidence="1">Membrane</location>
        <topology evidence="1">Multi-pass membrane protein</topology>
    </subcellularLocation>
</comment>
<dbReference type="Pfam" id="PF00084">
    <property type="entry name" value="Sushi"/>
    <property type="match status" value="2"/>
</dbReference>
<dbReference type="SUPFAM" id="SSF56487">
    <property type="entry name" value="SRCR-like"/>
    <property type="match status" value="2"/>
</dbReference>
<feature type="compositionally biased region" description="Basic and acidic residues" evidence="15">
    <location>
        <begin position="1078"/>
        <end position="1100"/>
    </location>
</feature>
<feature type="domain" description="G-protein coupled receptors family 2 profile 1" evidence="18">
    <location>
        <begin position="389"/>
        <end position="455"/>
    </location>
</feature>
<keyword evidence="6 16" id="KW-1133">Transmembrane helix</keyword>
<dbReference type="SMART" id="SM00303">
    <property type="entry name" value="GPS"/>
    <property type="match status" value="1"/>
</dbReference>
<dbReference type="InterPro" id="IPR001879">
    <property type="entry name" value="GPCR_2_extracellular_dom"/>
</dbReference>
<dbReference type="CDD" id="cd15040">
    <property type="entry name" value="7tmB2_Adhesion"/>
    <property type="match status" value="1"/>
</dbReference>
<dbReference type="InterPro" id="IPR035976">
    <property type="entry name" value="Sushi/SCR/CCP_sf"/>
</dbReference>
<feature type="disulfide bond" evidence="14">
    <location>
        <begin position="376"/>
        <end position="403"/>
    </location>
</feature>
<dbReference type="InterPro" id="IPR001190">
    <property type="entry name" value="SRCR"/>
</dbReference>